<evidence type="ECO:0000313" key="2">
    <source>
        <dbReference type="Proteomes" id="UP001209885"/>
    </source>
</evidence>
<protein>
    <submittedName>
        <fullName evidence="1">Histidinol-phosphatase</fullName>
    </submittedName>
</protein>
<organism evidence="1 2">
    <name type="scientific">Mangrovivirga halotolerans</name>
    <dbReference type="NCBI Taxonomy" id="2993936"/>
    <lineage>
        <taxon>Bacteria</taxon>
        <taxon>Pseudomonadati</taxon>
        <taxon>Bacteroidota</taxon>
        <taxon>Cytophagia</taxon>
        <taxon>Cytophagales</taxon>
        <taxon>Mangrovivirgaceae</taxon>
        <taxon>Mangrovivirga</taxon>
    </lineage>
</organism>
<sequence>MVKRITLLSIILLIFSCWPEKEVTSKAKWYKGNLHTHSFWSDGNDFPEMVLGWYKDNGYHFAVISDHNILQEGEKWKIVSNNKTNTIAYLKYLSKYEDNWVEERENEKGEKFVRLKTLDEIKPVLEVPEDFIIIQSEEISDSYNDKPIHLNVTNIQSLIMPAGGKSVSNVIQNNIDQAIKQRDETGIPMIIHLNHPNFMWAVTPEDIKKLKGERFFEIYNGHPLVNNYGDSLRPGMEEIWDIVQTSYLKEGKPLLYGLSVDDAHHYHKFSIDKINPGRGWVMVKSDTLSPGAIINSLEKGDFYSSTGVILEDIIFENNTLQVIVRKDPNVNYKIQFFGNKVSNGEGGTELLLEVEGTTASYTLTKEDLFVRAKIISDKLKENAQFVGEFEVAWVQPVLPRK</sequence>
<name>A0ABT3RMQ3_9BACT</name>
<dbReference type="EMBL" id="JAPFQN010000003">
    <property type="protein sequence ID" value="MCX2743096.1"/>
    <property type="molecule type" value="Genomic_DNA"/>
</dbReference>
<accession>A0ABT3RMQ3</accession>
<dbReference type="Proteomes" id="UP001209885">
    <property type="component" value="Unassembled WGS sequence"/>
</dbReference>
<dbReference type="Gene3D" id="3.20.20.140">
    <property type="entry name" value="Metal-dependent hydrolases"/>
    <property type="match status" value="1"/>
</dbReference>
<dbReference type="SUPFAM" id="SSF89550">
    <property type="entry name" value="PHP domain-like"/>
    <property type="match status" value="1"/>
</dbReference>
<keyword evidence="2" id="KW-1185">Reference proteome</keyword>
<evidence type="ECO:0000313" key="1">
    <source>
        <dbReference type="EMBL" id="MCX2743096.1"/>
    </source>
</evidence>
<dbReference type="InterPro" id="IPR016195">
    <property type="entry name" value="Pol/histidinol_Pase-like"/>
</dbReference>
<proteinExistence type="predicted"/>
<dbReference type="PANTHER" id="PTHR42924">
    <property type="entry name" value="EXONUCLEASE"/>
    <property type="match status" value="1"/>
</dbReference>
<dbReference type="PROSITE" id="PS51257">
    <property type="entry name" value="PROKAR_LIPOPROTEIN"/>
    <property type="match status" value="1"/>
</dbReference>
<dbReference type="PANTHER" id="PTHR42924:SF11">
    <property type="entry name" value="POLYMERASE_HISTIDINOL PHOSPHATASE N-TERMINAL DOMAIN-CONTAINING PROTEIN"/>
    <property type="match status" value="1"/>
</dbReference>
<reference evidence="1 2" key="1">
    <citation type="submission" date="2022-11" db="EMBL/GenBank/DDBJ databases">
        <title>The characterization of three novel Bacteroidetes species and genomic analysis of their roles in tidal elemental geochemical cycles.</title>
        <authorList>
            <person name="Ma K."/>
        </authorList>
    </citation>
    <scope>NUCLEOTIDE SEQUENCE [LARGE SCALE GENOMIC DNA]</scope>
    <source>
        <strain evidence="1 2">M17</strain>
    </source>
</reference>
<dbReference type="InterPro" id="IPR052018">
    <property type="entry name" value="PHP_domain"/>
</dbReference>
<gene>
    <name evidence="1" type="ORF">OO013_04425</name>
</gene>
<dbReference type="RefSeq" id="WP_266055467.1">
    <property type="nucleotide sequence ID" value="NZ_JAPFQN010000003.1"/>
</dbReference>
<comment type="caution">
    <text evidence="1">The sequence shown here is derived from an EMBL/GenBank/DDBJ whole genome shotgun (WGS) entry which is preliminary data.</text>
</comment>